<accession>A0A4Q1K6Z9</accession>
<organism evidence="1 2">
    <name type="scientific">Flavobacterium amnicola</name>
    <dbReference type="NCBI Taxonomy" id="2506422"/>
    <lineage>
        <taxon>Bacteria</taxon>
        <taxon>Pseudomonadati</taxon>
        <taxon>Bacteroidota</taxon>
        <taxon>Flavobacteriia</taxon>
        <taxon>Flavobacteriales</taxon>
        <taxon>Flavobacteriaceae</taxon>
        <taxon>Flavobacterium</taxon>
    </lineage>
</organism>
<dbReference type="EMBL" id="SBKO01000001">
    <property type="protein sequence ID" value="RXR21024.1"/>
    <property type="molecule type" value="Genomic_DNA"/>
</dbReference>
<gene>
    <name evidence="1" type="ORF">EQG63_03550</name>
</gene>
<sequence length="361" mass="41811">MVFDLEKEKVKFLQKDITALAKTSKGELVIAEKQGSIFKRTKSGKLIKKDTVEGSVFKILIDKNDNLVVVSKFNIRFKNQNFVPDKKSKMYNQIGKAIKAKYLIPMDVVFLDKEQRVWFGYDAGEWGGTLCFFDLNSKEFYSDESLSSLYDDKYDVWEHNSSKLFKEFPEKMKIIGNDTLIKFPHNLDISNIKGVAQNEKGDIFISESLMHFSFSSKLVKMNKTLGKDFYKSVDLSDVLEHKVYKDTIRNYYDTSGEIKTFTLAGYKESLEYLGGVTFNPYDKHIYYYTNNGFWKFIEKVDGCSKEFVFKPWIIWTPGLANSVGYQMNVIKFEFIGEKEIVFLSSNNGIGYFDGKSVTYFK</sequence>
<protein>
    <submittedName>
        <fullName evidence="1">Uncharacterized protein</fullName>
    </submittedName>
</protein>
<dbReference type="OrthoDB" id="1325014at2"/>
<reference evidence="2" key="1">
    <citation type="submission" date="2019-01" db="EMBL/GenBank/DDBJ databases">
        <title>Cytophagaceae bacterium strain CAR-16.</title>
        <authorList>
            <person name="Chen W.-M."/>
        </authorList>
    </citation>
    <scope>NUCLEOTIDE SEQUENCE [LARGE SCALE GENOMIC DNA]</scope>
    <source>
        <strain evidence="2">LLJ-11</strain>
    </source>
</reference>
<comment type="caution">
    <text evidence="1">The sequence shown here is derived from an EMBL/GenBank/DDBJ whole genome shotgun (WGS) entry which is preliminary data.</text>
</comment>
<evidence type="ECO:0000313" key="2">
    <source>
        <dbReference type="Proteomes" id="UP000290283"/>
    </source>
</evidence>
<dbReference type="RefSeq" id="WP_129434495.1">
    <property type="nucleotide sequence ID" value="NZ_SBKO01000001.1"/>
</dbReference>
<dbReference type="Proteomes" id="UP000290283">
    <property type="component" value="Unassembled WGS sequence"/>
</dbReference>
<name>A0A4Q1K6Z9_9FLAO</name>
<dbReference type="SUPFAM" id="SSF63829">
    <property type="entry name" value="Calcium-dependent phosphotriesterase"/>
    <property type="match status" value="1"/>
</dbReference>
<evidence type="ECO:0000313" key="1">
    <source>
        <dbReference type="EMBL" id="RXR21024.1"/>
    </source>
</evidence>
<proteinExistence type="predicted"/>
<keyword evidence="2" id="KW-1185">Reference proteome</keyword>
<dbReference type="AlphaFoldDB" id="A0A4Q1K6Z9"/>